<sequence>MKRLRRVISKQNTTPASPVLANDVPTGPASWSAEATEDRSNSATLPITSSGSGDSKEGSFLGIDLWPRLGRSSQRRRENSESPSLAALPMEASPQQLPSMHRASHSFSSPYSPITAAKDLRLLREGSLHKRTSSSVLPSKLPQRFPFGTSIFSTAKQIPQSPTLRSRFMHQRQPTADSIPEPPDQPDVPKQEFIGYPPGGLEVRGNALVLVCEQRSPDICEYTVRQDSAGIRASDIMAIALMSWAGHIFFRGPILLAFLPMVLYLVRSGLQVYKETLVVIRDVGIQTETVTLAGFRSVRSYERHQIGDIVIHEALHMFEYRYYMAIMPRDPEHRIVIMFPHLLPKLDGILHVYHGARQLLFS</sequence>
<dbReference type="STRING" id="61395.A0A1Y1WFL7"/>
<reference evidence="6 7" key="1">
    <citation type="submission" date="2016-07" db="EMBL/GenBank/DDBJ databases">
        <title>Pervasive Adenine N6-methylation of Active Genes in Fungi.</title>
        <authorList>
            <consortium name="DOE Joint Genome Institute"/>
            <person name="Mondo S.J."/>
            <person name="Dannebaum R.O."/>
            <person name="Kuo R.C."/>
            <person name="Labutti K."/>
            <person name="Haridas S."/>
            <person name="Kuo A."/>
            <person name="Salamov A."/>
            <person name="Ahrendt S.R."/>
            <person name="Lipzen A."/>
            <person name="Sullivan W."/>
            <person name="Andreopoulos W.B."/>
            <person name="Clum A."/>
            <person name="Lindquist E."/>
            <person name="Daum C."/>
            <person name="Ramamoorthy G.K."/>
            <person name="Gryganskyi A."/>
            <person name="Culley D."/>
            <person name="Magnuson J.K."/>
            <person name="James T.Y."/>
            <person name="O'Malley M.A."/>
            <person name="Stajich J.E."/>
            <person name="Spatafora J.W."/>
            <person name="Visel A."/>
            <person name="Grigoriev I.V."/>
        </authorList>
    </citation>
    <scope>NUCLEOTIDE SEQUENCE [LARGE SCALE GENOMIC DNA]</scope>
    <source>
        <strain evidence="6 7">ATCC 12442</strain>
    </source>
</reference>
<dbReference type="GO" id="GO:0006506">
    <property type="term" value="P:GPI anchor biosynthetic process"/>
    <property type="evidence" value="ECO:0007669"/>
    <property type="project" value="UniProtKB-UniPathway"/>
</dbReference>
<dbReference type="PANTHER" id="PTHR15231:SF1">
    <property type="entry name" value="PHOSPHATIDYLINOSITOL N-ACETYLGLUCOSAMINYLTRANSFERASE SUBUNIT H"/>
    <property type="match status" value="1"/>
</dbReference>
<dbReference type="PANTHER" id="PTHR15231">
    <property type="entry name" value="PHOSPHATIDYLINOSITOL N-ACETYLGLUCOSAMINYLTRANSFERASE SUBUNIT H"/>
    <property type="match status" value="1"/>
</dbReference>
<feature type="domain" description="Phosphatidylinositol N-acetylglucosaminyltransferase subunit H conserved" evidence="5">
    <location>
        <begin position="276"/>
        <end position="340"/>
    </location>
</feature>
<comment type="pathway">
    <text evidence="1">Glycolipid biosynthesis; glycosylphosphatidylinositol-anchor biosynthesis.</text>
</comment>
<evidence type="ECO:0000313" key="6">
    <source>
        <dbReference type="EMBL" id="ORX72313.1"/>
    </source>
</evidence>
<evidence type="ECO:0000256" key="3">
    <source>
        <dbReference type="SAM" id="MobiDB-lite"/>
    </source>
</evidence>
<evidence type="ECO:0000256" key="2">
    <source>
        <dbReference type="ARBA" id="ARBA00009610"/>
    </source>
</evidence>
<evidence type="ECO:0000313" key="7">
    <source>
        <dbReference type="Proteomes" id="UP000193922"/>
    </source>
</evidence>
<proteinExistence type="inferred from homology"/>
<dbReference type="Pfam" id="PF10181">
    <property type="entry name" value="PIG-H"/>
    <property type="match status" value="1"/>
</dbReference>
<evidence type="ECO:0000256" key="1">
    <source>
        <dbReference type="ARBA" id="ARBA00004687"/>
    </source>
</evidence>
<dbReference type="GeneID" id="63803526"/>
<dbReference type="EMBL" id="MCFD01000003">
    <property type="protein sequence ID" value="ORX72313.1"/>
    <property type="molecule type" value="Genomic_DNA"/>
</dbReference>
<dbReference type="GO" id="GO:0000506">
    <property type="term" value="C:glycosylphosphatidylinositol-N-acetylglucosaminyltransferase (GPI-GnT) complex"/>
    <property type="evidence" value="ECO:0007669"/>
    <property type="project" value="InterPro"/>
</dbReference>
<protein>
    <recommendedName>
        <fullName evidence="5">Phosphatidylinositol N-acetylglucosaminyltransferase subunit H conserved domain-containing protein</fullName>
    </recommendedName>
</protein>
<keyword evidence="4" id="KW-0812">Transmembrane</keyword>
<evidence type="ECO:0000259" key="5">
    <source>
        <dbReference type="Pfam" id="PF10181"/>
    </source>
</evidence>
<dbReference type="OrthoDB" id="6256716at2759"/>
<keyword evidence="4" id="KW-1133">Transmembrane helix</keyword>
<keyword evidence="4" id="KW-0472">Membrane</keyword>
<dbReference type="InterPro" id="IPR019328">
    <property type="entry name" value="PIGH-H_dom"/>
</dbReference>
<gene>
    <name evidence="6" type="ORF">DL89DRAFT_265904</name>
</gene>
<evidence type="ECO:0000256" key="4">
    <source>
        <dbReference type="SAM" id="Phobius"/>
    </source>
</evidence>
<accession>A0A1Y1WFL7</accession>
<dbReference type="AlphaFoldDB" id="A0A1Y1WFL7"/>
<feature type="region of interest" description="Disordered" evidence="3">
    <location>
        <begin position="169"/>
        <end position="188"/>
    </location>
</feature>
<comment type="caution">
    <text evidence="6">The sequence shown here is derived from an EMBL/GenBank/DDBJ whole genome shotgun (WGS) entry which is preliminary data.</text>
</comment>
<feature type="transmembrane region" description="Helical" evidence="4">
    <location>
        <begin position="248"/>
        <end position="266"/>
    </location>
</feature>
<comment type="similarity">
    <text evidence="2">Belongs to the PIGH family.</text>
</comment>
<name>A0A1Y1WFL7_9FUNG</name>
<dbReference type="Proteomes" id="UP000193922">
    <property type="component" value="Unassembled WGS sequence"/>
</dbReference>
<feature type="compositionally biased region" description="Polar residues" evidence="3">
    <location>
        <begin position="41"/>
        <end position="53"/>
    </location>
</feature>
<feature type="region of interest" description="Disordered" evidence="3">
    <location>
        <begin position="1"/>
        <end position="59"/>
    </location>
</feature>
<organism evidence="6 7">
    <name type="scientific">Linderina pennispora</name>
    <dbReference type="NCBI Taxonomy" id="61395"/>
    <lineage>
        <taxon>Eukaryota</taxon>
        <taxon>Fungi</taxon>
        <taxon>Fungi incertae sedis</taxon>
        <taxon>Zoopagomycota</taxon>
        <taxon>Kickxellomycotina</taxon>
        <taxon>Kickxellomycetes</taxon>
        <taxon>Kickxellales</taxon>
        <taxon>Kickxellaceae</taxon>
        <taxon>Linderina</taxon>
    </lineage>
</organism>
<dbReference type="RefSeq" id="XP_040745737.1">
    <property type="nucleotide sequence ID" value="XM_040886878.1"/>
</dbReference>
<keyword evidence="7" id="KW-1185">Reference proteome</keyword>
<dbReference type="InterPro" id="IPR044215">
    <property type="entry name" value="PIG-H"/>
</dbReference>
<dbReference type="UniPathway" id="UPA00196"/>